<reference evidence="2 3" key="1">
    <citation type="submission" date="2024-05" db="EMBL/GenBank/DDBJ databases">
        <authorList>
            <person name="Liu Q."/>
            <person name="Xin Y.-H."/>
        </authorList>
    </citation>
    <scope>NUCLEOTIDE SEQUENCE [LARGE SCALE GENOMIC DNA]</scope>
    <source>
        <strain evidence="2 3">CGMCC 1.10181</strain>
    </source>
</reference>
<organism evidence="2 3">
    <name type="scientific">Sphingomonas oligophenolica</name>
    <dbReference type="NCBI Taxonomy" id="301154"/>
    <lineage>
        <taxon>Bacteria</taxon>
        <taxon>Pseudomonadati</taxon>
        <taxon>Pseudomonadota</taxon>
        <taxon>Alphaproteobacteria</taxon>
        <taxon>Sphingomonadales</taxon>
        <taxon>Sphingomonadaceae</taxon>
        <taxon>Sphingomonas</taxon>
    </lineage>
</organism>
<gene>
    <name evidence="2" type="ORF">ABC974_00285</name>
</gene>
<name>A0ABU9XWX7_9SPHN</name>
<dbReference type="Proteomes" id="UP001419910">
    <property type="component" value="Unassembled WGS sequence"/>
</dbReference>
<dbReference type="GO" id="GO:0016787">
    <property type="term" value="F:hydrolase activity"/>
    <property type="evidence" value="ECO:0007669"/>
    <property type="project" value="UniProtKB-KW"/>
</dbReference>
<proteinExistence type="predicted"/>
<keyword evidence="2" id="KW-0378">Hydrolase</keyword>
<evidence type="ECO:0000313" key="3">
    <source>
        <dbReference type="Proteomes" id="UP001419910"/>
    </source>
</evidence>
<keyword evidence="3" id="KW-1185">Reference proteome</keyword>
<dbReference type="SUPFAM" id="SSF53474">
    <property type="entry name" value="alpha/beta-Hydrolases"/>
    <property type="match status" value="1"/>
</dbReference>
<feature type="chain" id="PRO_5046828124" evidence="1">
    <location>
        <begin position="28"/>
        <end position="439"/>
    </location>
</feature>
<comment type="caution">
    <text evidence="2">The sequence shown here is derived from an EMBL/GenBank/DDBJ whole genome shotgun (WGS) entry which is preliminary data.</text>
</comment>
<protein>
    <submittedName>
        <fullName evidence="2">Alpha/beta hydrolase</fullName>
    </submittedName>
</protein>
<dbReference type="InterPro" id="IPR029058">
    <property type="entry name" value="AB_hydrolase_fold"/>
</dbReference>
<evidence type="ECO:0000313" key="2">
    <source>
        <dbReference type="EMBL" id="MEN2788052.1"/>
    </source>
</evidence>
<dbReference type="EMBL" id="JBDIME010000001">
    <property type="protein sequence ID" value="MEN2788052.1"/>
    <property type="molecule type" value="Genomic_DNA"/>
</dbReference>
<keyword evidence="1" id="KW-0732">Signal</keyword>
<feature type="signal peptide" evidence="1">
    <location>
        <begin position="1"/>
        <end position="27"/>
    </location>
</feature>
<accession>A0ABU9XWX7</accession>
<evidence type="ECO:0000256" key="1">
    <source>
        <dbReference type="SAM" id="SignalP"/>
    </source>
</evidence>
<dbReference type="RefSeq" id="WP_343887626.1">
    <property type="nucleotide sequence ID" value="NZ_BAAAEH010000005.1"/>
</dbReference>
<dbReference type="Gene3D" id="3.40.50.1820">
    <property type="entry name" value="alpha/beta hydrolase"/>
    <property type="match status" value="1"/>
</dbReference>
<sequence length="439" mass="45758">MAARESVMRGLVTMALIGALAALPASGAPTPQPDAAAARAASGVLADGAKWTATVPPNWNGTLLLWSHGYAPALPPAEDAPRAHRAALLAAGYAIAGSSFADAGWALESAVPDQLGTVEAFGKAFGKPRRVIAWGMSMGALVSTALAERTPKRVDGALALCGSIGGAVGMMNMGLDGAYAFRTLLAPESDIRLVAIDDDRANAARIGKVLAEAQANPAGRARVALAAVLAGLPGWTTHDGPRPDSEDYEAQEAEMAKTLTIGVFLPRVDQEARAKGIFSWNTGVDYGAQLKLSGRETMVRSLYAKSGLDLDADLARLKVGKRIAADPAAIRYMTEHYTPNARPRAPLLAVQMIGDGVTSPSLQRAYAEAAADNGYGTSVHALWVANAGHCGFDTATVMASLKMVGERIGQGRWPTPPALFVGYTPPPMLRPCIRGKACR</sequence>